<evidence type="ECO:0000256" key="5">
    <source>
        <dbReference type="ARBA" id="ARBA00022692"/>
    </source>
</evidence>
<keyword evidence="7" id="KW-1133">Transmembrane helix</keyword>
<keyword evidence="3" id="KW-0328">Glycosyltransferase</keyword>
<keyword evidence="8" id="KW-0472">Membrane</keyword>
<dbReference type="STRING" id="60517.A0A0R3WGX2"/>
<protein>
    <submittedName>
        <fullName evidence="11">Hexosyltransferase</fullName>
    </submittedName>
</protein>
<evidence type="ECO:0000256" key="3">
    <source>
        <dbReference type="ARBA" id="ARBA00022676"/>
    </source>
</evidence>
<evidence type="ECO:0000256" key="10">
    <source>
        <dbReference type="ARBA" id="ARBA00038150"/>
    </source>
</evidence>
<evidence type="ECO:0000256" key="1">
    <source>
        <dbReference type="ARBA" id="ARBA00004606"/>
    </source>
</evidence>
<keyword evidence="9" id="KW-0325">Glycoprotein</keyword>
<evidence type="ECO:0000256" key="2">
    <source>
        <dbReference type="ARBA" id="ARBA00004922"/>
    </source>
</evidence>
<proteinExistence type="inferred from homology"/>
<dbReference type="GO" id="GO:0016020">
    <property type="term" value="C:membrane"/>
    <property type="evidence" value="ECO:0007669"/>
    <property type="project" value="UniProtKB-SubCell"/>
</dbReference>
<keyword evidence="6" id="KW-0735">Signal-anchor</keyword>
<dbReference type="PANTHER" id="PTHR19297:SF191">
    <property type="entry name" value="PROTEIN XYLOSYLTRANSFERASE"/>
    <property type="match status" value="1"/>
</dbReference>
<comment type="subcellular location">
    <subcellularLocation>
        <location evidence="1">Membrane</location>
        <topology evidence="1">Single-pass type II membrane protein</topology>
    </subcellularLocation>
</comment>
<organism evidence="11">
    <name type="scientific">Taenia asiatica</name>
    <name type="common">Asian tapeworm</name>
    <dbReference type="NCBI Taxonomy" id="60517"/>
    <lineage>
        <taxon>Eukaryota</taxon>
        <taxon>Metazoa</taxon>
        <taxon>Spiralia</taxon>
        <taxon>Lophotrochozoa</taxon>
        <taxon>Platyhelminthes</taxon>
        <taxon>Cestoda</taxon>
        <taxon>Eucestoda</taxon>
        <taxon>Cyclophyllidea</taxon>
        <taxon>Taeniidae</taxon>
        <taxon>Taenia</taxon>
    </lineage>
</organism>
<evidence type="ECO:0000256" key="9">
    <source>
        <dbReference type="ARBA" id="ARBA00023180"/>
    </source>
</evidence>
<evidence type="ECO:0000256" key="4">
    <source>
        <dbReference type="ARBA" id="ARBA00022679"/>
    </source>
</evidence>
<keyword evidence="5" id="KW-0812">Transmembrane</keyword>
<sequence>MRQDVTLEARILRNHSATGMLANPSNLKRLPPSFIRIFDSSIVVSALIQEPTCRIMPVRMIHRTNNYYCYHYDLQSSPSNCFGSNVEPVPLDQRVEVKWDDESALKPQLICGKQALQRLTSWKYLINLVGQDFLLRNNLELIAALKAQNGSNLIESFSINKYKHWAGNSFLLLYSTPALMGSIYGAYLREFPAKAMLGSDVETIRKVMLQHKAFDHQDELFFPTLAYNSHAKLLGSCLIALTPSSEARFKNLRKCVIWFYAGFHPETYGEMGRLYFAEVQIEWSTGSHSKHHFDPAIYATLS</sequence>
<comment type="similarity">
    <text evidence="10">Belongs to the glycosyltransferase 14 family.</text>
</comment>
<reference evidence="11" key="1">
    <citation type="submission" date="2017-02" db="UniProtKB">
        <authorList>
            <consortium name="WormBaseParasite"/>
        </authorList>
    </citation>
    <scope>IDENTIFICATION</scope>
</reference>
<dbReference type="InterPro" id="IPR003406">
    <property type="entry name" value="Glyco_trans_14"/>
</dbReference>
<dbReference type="GO" id="GO:0008375">
    <property type="term" value="F:acetylglucosaminyltransferase activity"/>
    <property type="evidence" value="ECO:0007669"/>
    <property type="project" value="TreeGrafter"/>
</dbReference>
<dbReference type="WBParaSite" id="TASK_0001011501-mRNA-1">
    <property type="protein sequence ID" value="TASK_0001011501-mRNA-1"/>
    <property type="gene ID" value="TASK_0001011501"/>
</dbReference>
<evidence type="ECO:0000256" key="8">
    <source>
        <dbReference type="ARBA" id="ARBA00023136"/>
    </source>
</evidence>
<keyword evidence="4" id="KW-0808">Transferase</keyword>
<evidence type="ECO:0000313" key="11">
    <source>
        <dbReference type="WBParaSite" id="TASK_0001011501-mRNA-1"/>
    </source>
</evidence>
<dbReference type="PANTHER" id="PTHR19297">
    <property type="entry name" value="GLYCOSYLTRANSFERASE 14 FAMILY MEMBER"/>
    <property type="match status" value="1"/>
</dbReference>
<dbReference type="Pfam" id="PF02485">
    <property type="entry name" value="Branch"/>
    <property type="match status" value="1"/>
</dbReference>
<accession>A0A0R3WGX2</accession>
<evidence type="ECO:0000256" key="7">
    <source>
        <dbReference type="ARBA" id="ARBA00022989"/>
    </source>
</evidence>
<name>A0A0R3WGX2_TAEAS</name>
<comment type="pathway">
    <text evidence="2">Protein modification; protein glycosylation.</text>
</comment>
<evidence type="ECO:0000256" key="6">
    <source>
        <dbReference type="ARBA" id="ARBA00022968"/>
    </source>
</evidence>
<dbReference type="AlphaFoldDB" id="A0A0R3WGX2"/>